<protein>
    <recommendedName>
        <fullName evidence="3">Response regulatory domain-containing protein</fullName>
    </recommendedName>
</protein>
<organism evidence="4 5">
    <name type="scientific">Fulvitalea axinellae</name>
    <dbReference type="NCBI Taxonomy" id="1182444"/>
    <lineage>
        <taxon>Bacteria</taxon>
        <taxon>Pseudomonadati</taxon>
        <taxon>Bacteroidota</taxon>
        <taxon>Cytophagia</taxon>
        <taxon>Cytophagales</taxon>
        <taxon>Persicobacteraceae</taxon>
        <taxon>Fulvitalea</taxon>
    </lineage>
</organism>
<keyword evidence="1 2" id="KW-0597">Phosphoprotein</keyword>
<accession>A0AAU9CQ02</accession>
<feature type="modified residue" description="4-aspartylphosphate" evidence="2">
    <location>
        <position position="54"/>
    </location>
</feature>
<dbReference type="CDD" id="cd00156">
    <property type="entry name" value="REC"/>
    <property type="match status" value="1"/>
</dbReference>
<dbReference type="EMBL" id="AP025314">
    <property type="protein sequence ID" value="BDD10143.1"/>
    <property type="molecule type" value="Genomic_DNA"/>
</dbReference>
<dbReference type="AlphaFoldDB" id="A0AAU9CQ02"/>
<evidence type="ECO:0000256" key="2">
    <source>
        <dbReference type="PROSITE-ProRule" id="PRU00169"/>
    </source>
</evidence>
<evidence type="ECO:0000313" key="5">
    <source>
        <dbReference type="Proteomes" id="UP001348817"/>
    </source>
</evidence>
<dbReference type="GO" id="GO:0000160">
    <property type="term" value="P:phosphorelay signal transduction system"/>
    <property type="evidence" value="ECO:0007669"/>
    <property type="project" value="InterPro"/>
</dbReference>
<dbReference type="Proteomes" id="UP001348817">
    <property type="component" value="Chromosome"/>
</dbReference>
<dbReference type="InterPro" id="IPR050595">
    <property type="entry name" value="Bact_response_regulator"/>
</dbReference>
<dbReference type="SMART" id="SM00448">
    <property type="entry name" value="REC"/>
    <property type="match status" value="1"/>
</dbReference>
<dbReference type="Gene3D" id="3.40.50.2300">
    <property type="match status" value="1"/>
</dbReference>
<evidence type="ECO:0000256" key="1">
    <source>
        <dbReference type="ARBA" id="ARBA00022553"/>
    </source>
</evidence>
<name>A0AAU9CQ02_9BACT</name>
<dbReference type="SUPFAM" id="SSF52172">
    <property type="entry name" value="CheY-like"/>
    <property type="match status" value="1"/>
</dbReference>
<proteinExistence type="predicted"/>
<dbReference type="InterPro" id="IPR001789">
    <property type="entry name" value="Sig_transdc_resp-reg_receiver"/>
</dbReference>
<feature type="domain" description="Response regulatory" evidence="3">
    <location>
        <begin position="5"/>
        <end position="119"/>
    </location>
</feature>
<evidence type="ECO:0000259" key="3">
    <source>
        <dbReference type="PROSITE" id="PS50110"/>
    </source>
</evidence>
<reference evidence="4 5" key="1">
    <citation type="submission" date="2021-12" db="EMBL/GenBank/DDBJ databases">
        <title>Genome sequencing of bacteria with rrn-lacking chromosome and rrn-plasmid.</title>
        <authorList>
            <person name="Anda M."/>
            <person name="Iwasaki W."/>
        </authorList>
    </citation>
    <scope>NUCLEOTIDE SEQUENCE [LARGE SCALE GENOMIC DNA]</scope>
    <source>
        <strain evidence="4 5">DSM 100852</strain>
    </source>
</reference>
<dbReference type="InterPro" id="IPR011006">
    <property type="entry name" value="CheY-like_superfamily"/>
</dbReference>
<dbReference type="RefSeq" id="WP_338391717.1">
    <property type="nucleotide sequence ID" value="NZ_AP025314.1"/>
</dbReference>
<evidence type="ECO:0000313" key="4">
    <source>
        <dbReference type="EMBL" id="BDD10143.1"/>
    </source>
</evidence>
<dbReference type="PANTHER" id="PTHR44591:SF3">
    <property type="entry name" value="RESPONSE REGULATORY DOMAIN-CONTAINING PROTEIN"/>
    <property type="match status" value="1"/>
</dbReference>
<dbReference type="PANTHER" id="PTHR44591">
    <property type="entry name" value="STRESS RESPONSE REGULATOR PROTEIN 1"/>
    <property type="match status" value="1"/>
</dbReference>
<dbReference type="Pfam" id="PF00072">
    <property type="entry name" value="Response_reg"/>
    <property type="match status" value="1"/>
</dbReference>
<sequence length="132" mass="15233">MEQKSIYVLEENRTEAMVMKLAFDKLSDVNLTFFTSGQDVLARLHEKPDVVICDLMMSGMEGLEFVKKIRRLCPVTQFIVISSYGFTDVIRELQKVGVFNFVIRGEHSLRYMKQRLEDLLLVLRADSSVHDA</sequence>
<dbReference type="PROSITE" id="PS50110">
    <property type="entry name" value="RESPONSE_REGULATORY"/>
    <property type="match status" value="1"/>
</dbReference>
<gene>
    <name evidence="4" type="ORF">FUAX_25750</name>
</gene>
<dbReference type="KEGG" id="fax:FUAX_25750"/>
<keyword evidence="5" id="KW-1185">Reference proteome</keyword>